<dbReference type="Gene3D" id="2.60.420.10">
    <property type="entry name" value="Maltose phosphorylase, domain 3"/>
    <property type="match status" value="1"/>
</dbReference>
<dbReference type="SUPFAM" id="SSF74650">
    <property type="entry name" value="Galactose mutarotase-like"/>
    <property type="match status" value="1"/>
</dbReference>
<dbReference type="InterPro" id="IPR012341">
    <property type="entry name" value="6hp_glycosidase-like_sf"/>
</dbReference>
<dbReference type="GO" id="GO:0005975">
    <property type="term" value="P:carbohydrate metabolic process"/>
    <property type="evidence" value="ECO:0007669"/>
    <property type="project" value="InterPro"/>
</dbReference>
<protein>
    <submittedName>
        <fullName evidence="5">Cellobiose phosphorylase</fullName>
    </submittedName>
</protein>
<evidence type="ECO:0000256" key="2">
    <source>
        <dbReference type="ARBA" id="ARBA00022679"/>
    </source>
</evidence>
<dbReference type="Pfam" id="PF06165">
    <property type="entry name" value="GH94_b-supersand"/>
    <property type="match status" value="1"/>
</dbReference>
<evidence type="ECO:0000259" key="4">
    <source>
        <dbReference type="Pfam" id="PF17167"/>
    </source>
</evidence>
<dbReference type="GO" id="GO:0030246">
    <property type="term" value="F:carbohydrate binding"/>
    <property type="evidence" value="ECO:0007669"/>
    <property type="project" value="InterPro"/>
</dbReference>
<accession>A0A2I2K947</accession>
<dbReference type="InterPro" id="IPR011013">
    <property type="entry name" value="Gal_mutarotase_sf_dom"/>
</dbReference>
<name>A0A2I2K947_9ZZZZ</name>
<dbReference type="Gene3D" id="2.70.98.40">
    <property type="entry name" value="Glycoside hydrolase, family 65, N-terminal domain"/>
    <property type="match status" value="1"/>
</dbReference>
<dbReference type="InterPro" id="IPR037825">
    <property type="entry name" value="GH94N_CBP"/>
</dbReference>
<dbReference type="PANTHER" id="PTHR37469">
    <property type="entry name" value="CELLOBIONIC ACID PHOSPHORYLASE-RELATED"/>
    <property type="match status" value="1"/>
</dbReference>
<evidence type="ECO:0000313" key="5">
    <source>
        <dbReference type="EMBL" id="SJX74208.1"/>
    </source>
</evidence>
<proteinExistence type="predicted"/>
<organism evidence="5">
    <name type="scientific">feces metagenome</name>
    <dbReference type="NCBI Taxonomy" id="1861841"/>
    <lineage>
        <taxon>unclassified sequences</taxon>
        <taxon>metagenomes</taxon>
        <taxon>organismal metagenomes</taxon>
    </lineage>
</organism>
<dbReference type="SMART" id="SM01068">
    <property type="entry name" value="CBM_X"/>
    <property type="match status" value="1"/>
</dbReference>
<sequence length="823" mass="93666">MNTQKFGHFDDASREYVITDPQTPWPWINYLGNEDFFSLISNTGGGYTFCKDAKFRRITRYRYNNVPMDNGGRYFYINDNGMVWSPGWKPCKTSLDFYECRHGMSYTRITGAKNGIEASALFFVPLGFWGEVQKMTLRNTSSETRRFKLYSFAEWCLWNAATDMENFQRNFSTGEVEIDGSVIYHKTEYKERRNHYAFYSVNSPIDGFDTDRESFIGLYNEFRDPQNVMEGVAGNSIAHGWSPIASHFIEVELKAGESRDYIFILGYVENAQDEKFAEPEPGLLHSGSSPIINKTKARSMINAFDTSAKVDAAFSELKIYWDNLLNVYVLKSPEEKLDRMVNIWNQYQCMVTFNMSRSASFFESGIGRGMGFRDSNQDLVGFVHQIPERARQRIIDIASTQFPDGGCYHQYQPLTKRGNNDIGGGFNDDPMWLIFGTVAYIKESGDFSILDEPVPFDNEPGTEVSLMEHLRVSFNHVTDNLGPHMLPLIGRADWNDCLNLNCFSWDPDESFQTTENKTEGSKAESLMIAGLFVVCGRDYVELCSHLGMMEEASRAQRLIDAMVEAVKKHGWDGEWYLRAYDYFGNKIGSKENEEGQIFIESQGWCTMAAIGMEEGMVEKALNSVKERLDCEHGIVLNNPAFTKYFVEYGEISSYPAGYKENAGIFCHNNPWVIIGETILGRGDYAWDYYRKICPSYTEDHSALHKVEPYVYSQMIAGKDAARPGEAKNSWLTGTAAWNWYAITQFILGIKPSYDGLEINPCICSQWKEYNVTRRFRGAVYNIEILNPDGICKGIRSITVDGQDISGNIVPHSPGNHKVTVILG</sequence>
<dbReference type="InterPro" id="IPR052047">
    <property type="entry name" value="GH94_Enzymes"/>
</dbReference>
<dbReference type="Gene3D" id="1.50.10.10">
    <property type="match status" value="1"/>
</dbReference>
<keyword evidence="1" id="KW-0328">Glycosyltransferase</keyword>
<dbReference type="PANTHER" id="PTHR37469:SF2">
    <property type="entry name" value="CELLOBIONIC ACID PHOSPHORYLASE"/>
    <property type="match status" value="1"/>
</dbReference>
<dbReference type="AlphaFoldDB" id="A0A2I2K947"/>
<dbReference type="InterPro" id="IPR033432">
    <property type="entry name" value="GH94_catalytic"/>
</dbReference>
<dbReference type="InterPro" id="IPR010383">
    <property type="entry name" value="Glyco_hydrolase_94_b-supersand"/>
</dbReference>
<dbReference type="EMBL" id="LT796703">
    <property type="protein sequence ID" value="SJX74208.1"/>
    <property type="molecule type" value="Genomic_DNA"/>
</dbReference>
<feature type="domain" description="Glycosyl hydrolase 94 supersandwich" evidence="3">
    <location>
        <begin position="14"/>
        <end position="272"/>
    </location>
</feature>
<reference evidence="5" key="2">
    <citation type="submission" date="2017-12" db="EMBL/GenBank/DDBJ databases">
        <title>Two new gene clusters involved in the degradation of lignocelluloses from the fecal microbiota of Tunisian dromedary.</title>
        <authorList>
            <person name="Rihab A."/>
            <person name="Elisabeth L."/>
            <person name="Gabrielle P.-V."/>
            <person name="Sahar T."/>
            <person name="Monia M."/>
            <person name="Fatma E."/>
            <person name="Samir B."/>
        </authorList>
    </citation>
    <scope>NUCLEOTIDE SEQUENCE</scope>
</reference>
<dbReference type="InterPro" id="IPR037018">
    <property type="entry name" value="GH65_N"/>
</dbReference>
<feature type="domain" description="Glycosyl hydrolase 94 catalytic" evidence="4">
    <location>
        <begin position="320"/>
        <end position="748"/>
    </location>
</feature>
<dbReference type="CDD" id="cd11754">
    <property type="entry name" value="GH94N_CBP_like"/>
    <property type="match status" value="1"/>
</dbReference>
<evidence type="ECO:0000259" key="3">
    <source>
        <dbReference type="Pfam" id="PF06165"/>
    </source>
</evidence>
<keyword evidence="2" id="KW-0808">Transferase</keyword>
<dbReference type="SUPFAM" id="SSF48208">
    <property type="entry name" value="Six-hairpin glycosidases"/>
    <property type="match status" value="1"/>
</dbReference>
<dbReference type="InterPro" id="IPR008928">
    <property type="entry name" value="6-hairpin_glycosidase_sf"/>
</dbReference>
<dbReference type="Pfam" id="PF17167">
    <property type="entry name" value="Glyco_hydro_94"/>
    <property type="match status" value="1"/>
</dbReference>
<reference evidence="5" key="1">
    <citation type="submission" date="2017-02" db="EMBL/GenBank/DDBJ databases">
        <authorList>
            <person name="Peterson S.W."/>
        </authorList>
    </citation>
    <scope>NUCLEOTIDE SEQUENCE</scope>
</reference>
<dbReference type="Gene3D" id="1.20.890.20">
    <property type="entry name" value="mpn423 like domain"/>
    <property type="match status" value="1"/>
</dbReference>
<dbReference type="GO" id="GO:0016757">
    <property type="term" value="F:glycosyltransferase activity"/>
    <property type="evidence" value="ECO:0007669"/>
    <property type="project" value="UniProtKB-KW"/>
</dbReference>
<evidence type="ECO:0000256" key="1">
    <source>
        <dbReference type="ARBA" id="ARBA00022676"/>
    </source>
</evidence>